<protein>
    <submittedName>
        <fullName evidence="1">Head-tail adaptor protein</fullName>
    </submittedName>
</protein>
<dbReference type="InterPro" id="IPR008767">
    <property type="entry name" value="Phage_SPP1_head-tail_adaptor"/>
</dbReference>
<dbReference type="Pfam" id="PF05521">
    <property type="entry name" value="Phage_HCP"/>
    <property type="match status" value="1"/>
</dbReference>
<evidence type="ECO:0000313" key="1">
    <source>
        <dbReference type="EMBL" id="QUS39294.1"/>
    </source>
</evidence>
<evidence type="ECO:0000313" key="2">
    <source>
        <dbReference type="Proteomes" id="UP000682843"/>
    </source>
</evidence>
<reference evidence="1 2" key="1">
    <citation type="submission" date="2019-02" db="EMBL/GenBank/DDBJ databases">
        <title>Emended description of the genus Rhodopseudomonas and description of Rhodopseudomonas albus sp. nov., a non-phototrophic, heavy-metal-tolerant bacterium isolated from garden soil.</title>
        <authorList>
            <person name="Bao Z."/>
            <person name="Cao W.W."/>
            <person name="Sato Y."/>
            <person name="Nishizawa T."/>
            <person name="Zhao J."/>
            <person name="Guo Y."/>
            <person name="Ohta H."/>
        </authorList>
    </citation>
    <scope>NUCLEOTIDE SEQUENCE [LARGE SCALE GENOMIC DNA]</scope>
    <source>
        <strain evidence="1 2">SK50-23</strain>
    </source>
</reference>
<proteinExistence type="predicted"/>
<dbReference type="Gene3D" id="2.40.10.270">
    <property type="entry name" value="Bacteriophage SPP1 head-tail adaptor protein"/>
    <property type="match status" value="1"/>
</dbReference>
<dbReference type="RefSeq" id="WP_211912838.1">
    <property type="nucleotide sequence ID" value="NZ_CP036498.1"/>
</dbReference>
<dbReference type="InterPro" id="IPR038666">
    <property type="entry name" value="SSP1_head-tail_sf"/>
</dbReference>
<keyword evidence="2" id="KW-1185">Reference proteome</keyword>
<dbReference type="Proteomes" id="UP000682843">
    <property type="component" value="Chromosome"/>
</dbReference>
<dbReference type="EMBL" id="CP036498">
    <property type="protein sequence ID" value="QUS39294.1"/>
    <property type="molecule type" value="Genomic_DNA"/>
</dbReference>
<organism evidence="1 2">
    <name type="scientific">Tardiphaga alba</name>
    <dbReference type="NCBI Taxonomy" id="340268"/>
    <lineage>
        <taxon>Bacteria</taxon>
        <taxon>Pseudomonadati</taxon>
        <taxon>Pseudomonadota</taxon>
        <taxon>Alphaproteobacteria</taxon>
        <taxon>Hyphomicrobiales</taxon>
        <taxon>Nitrobacteraceae</taxon>
        <taxon>Tardiphaga</taxon>
    </lineage>
</organism>
<name>A0ABX8A6J5_9BRAD</name>
<sequence>MTDPGRMKTRLVIEAPVESDDGQGGVLRGYVPVATVWAAVMPDSVQHGVEADADGAVVRLRIVLRSGHALSLRHRLVDGDRIYRITALRDSADRRFTELHVDYRIT</sequence>
<accession>A0ABX8A6J5</accession>
<gene>
    <name evidence="1" type="ORF">RPMA_10935</name>
</gene>